<feature type="compositionally biased region" description="Low complexity" evidence="1">
    <location>
        <begin position="25"/>
        <end position="45"/>
    </location>
</feature>
<gene>
    <name evidence="2" type="ORF">I551_4115</name>
</gene>
<evidence type="ECO:0000256" key="1">
    <source>
        <dbReference type="SAM" id="MobiDB-lite"/>
    </source>
</evidence>
<evidence type="ECO:0000313" key="2">
    <source>
        <dbReference type="EMBL" id="EUA89335.1"/>
    </source>
</evidence>
<organism evidence="2 3">
    <name type="scientific">Mycobacterium ulcerans str. Harvey</name>
    <dbReference type="NCBI Taxonomy" id="1299332"/>
    <lineage>
        <taxon>Bacteria</taxon>
        <taxon>Bacillati</taxon>
        <taxon>Actinomycetota</taxon>
        <taxon>Actinomycetes</taxon>
        <taxon>Mycobacteriales</taxon>
        <taxon>Mycobacteriaceae</taxon>
        <taxon>Mycobacterium</taxon>
        <taxon>Mycobacterium ulcerans group</taxon>
    </lineage>
</organism>
<comment type="caution">
    <text evidence="2">The sequence shown here is derived from an EMBL/GenBank/DDBJ whole genome shotgun (WGS) entry which is preliminary data.</text>
</comment>
<name>A0ABP3AGB2_MYCUL</name>
<proteinExistence type="predicted"/>
<keyword evidence="3" id="KW-1185">Reference proteome</keyword>
<dbReference type="Proteomes" id="UP000020681">
    <property type="component" value="Unassembled WGS sequence"/>
</dbReference>
<reference evidence="2 3" key="1">
    <citation type="submission" date="2014-01" db="EMBL/GenBank/DDBJ databases">
        <authorList>
            <person name="Dobos K."/>
            <person name="Lenaerts A."/>
            <person name="Ordway D."/>
            <person name="DeGroote M.A."/>
            <person name="Parker T."/>
            <person name="Sizemore C."/>
            <person name="Tallon L.J."/>
            <person name="Sadzewicz L.K."/>
            <person name="Sengamalay N."/>
            <person name="Fraser C.M."/>
            <person name="Hine E."/>
            <person name="Shefchek K.A."/>
            <person name="Das S.P."/>
            <person name="Tettelin H."/>
        </authorList>
    </citation>
    <scope>NUCLEOTIDE SEQUENCE [LARGE SCALE GENOMIC DNA]</scope>
    <source>
        <strain evidence="2 3">Harvey</strain>
    </source>
</reference>
<sequence>MRADRRRPARNPAPSRENALLERGLLPSPLLLDSPESTSSPGTGPAAKTRCCAATSMTSCKRRPGGPRVDR</sequence>
<accession>A0ABP3AGB2</accession>
<feature type="region of interest" description="Disordered" evidence="1">
    <location>
        <begin position="1"/>
        <end position="71"/>
    </location>
</feature>
<evidence type="ECO:0000313" key="3">
    <source>
        <dbReference type="Proteomes" id="UP000020681"/>
    </source>
</evidence>
<dbReference type="EMBL" id="JAOL01000122">
    <property type="protein sequence ID" value="EUA89335.1"/>
    <property type="molecule type" value="Genomic_DNA"/>
</dbReference>
<protein>
    <submittedName>
        <fullName evidence="2">Uncharacterized protein</fullName>
    </submittedName>
</protein>